<dbReference type="RefSeq" id="WP_086552078.1">
    <property type="nucleotide sequence ID" value="NZ_JOMO01000016.1"/>
</dbReference>
<dbReference type="PANTHER" id="PTHR42673:SF4">
    <property type="entry name" value="MALEYLACETOACETATE ISOMERASE"/>
    <property type="match status" value="1"/>
</dbReference>
<evidence type="ECO:0000259" key="1">
    <source>
        <dbReference type="PROSITE" id="PS50404"/>
    </source>
</evidence>
<dbReference type="SUPFAM" id="SSF47616">
    <property type="entry name" value="GST C-terminal domain-like"/>
    <property type="match status" value="1"/>
</dbReference>
<dbReference type="GO" id="GO:0004364">
    <property type="term" value="F:glutathione transferase activity"/>
    <property type="evidence" value="ECO:0007669"/>
    <property type="project" value="TreeGrafter"/>
</dbReference>
<gene>
    <name evidence="2" type="ORF">HK12_02690</name>
</gene>
<dbReference type="Gene3D" id="3.40.30.10">
    <property type="entry name" value="Glutaredoxin"/>
    <property type="match status" value="1"/>
</dbReference>
<proteinExistence type="predicted"/>
<dbReference type="InterPro" id="IPR036249">
    <property type="entry name" value="Thioredoxin-like_sf"/>
</dbReference>
<dbReference type="InterPro" id="IPR036282">
    <property type="entry name" value="Glutathione-S-Trfase_C_sf"/>
</dbReference>
<organism evidence="2 3">
    <name type="scientific">Acetobacter orientalis</name>
    <dbReference type="NCBI Taxonomy" id="146474"/>
    <lineage>
        <taxon>Bacteria</taxon>
        <taxon>Pseudomonadati</taxon>
        <taxon>Pseudomonadota</taxon>
        <taxon>Alphaproteobacteria</taxon>
        <taxon>Acetobacterales</taxon>
        <taxon>Acetobacteraceae</taxon>
        <taxon>Acetobacter</taxon>
    </lineage>
</organism>
<dbReference type="Proteomes" id="UP000194639">
    <property type="component" value="Unassembled WGS sequence"/>
</dbReference>
<dbReference type="CDD" id="cd03194">
    <property type="entry name" value="GST_C_3"/>
    <property type="match status" value="1"/>
</dbReference>
<dbReference type="Pfam" id="PF13409">
    <property type="entry name" value="GST_N_2"/>
    <property type="match status" value="1"/>
</dbReference>
<dbReference type="GO" id="GO:0016034">
    <property type="term" value="F:maleylacetoacetate isomerase activity"/>
    <property type="evidence" value="ECO:0007669"/>
    <property type="project" value="TreeGrafter"/>
</dbReference>
<evidence type="ECO:0000313" key="2">
    <source>
        <dbReference type="EMBL" id="OUI83173.1"/>
    </source>
</evidence>
<dbReference type="EMBL" id="JOMO01000016">
    <property type="protein sequence ID" value="OUI83173.1"/>
    <property type="molecule type" value="Genomic_DNA"/>
</dbReference>
<feature type="domain" description="GST N-terminal" evidence="1">
    <location>
        <begin position="9"/>
        <end position="89"/>
    </location>
</feature>
<protein>
    <submittedName>
        <fullName evidence="2">Glutathione S-transferase</fullName>
    </submittedName>
</protein>
<name>A0A252A3E7_9PROT</name>
<dbReference type="SUPFAM" id="SSF52833">
    <property type="entry name" value="Thioredoxin-like"/>
    <property type="match status" value="1"/>
</dbReference>
<dbReference type="AlphaFoldDB" id="A0A252A3E7"/>
<evidence type="ECO:0000313" key="3">
    <source>
        <dbReference type="Proteomes" id="UP000194639"/>
    </source>
</evidence>
<accession>A0A252A3E7</accession>
<dbReference type="PANTHER" id="PTHR42673">
    <property type="entry name" value="MALEYLACETOACETATE ISOMERASE"/>
    <property type="match status" value="1"/>
</dbReference>
<dbReference type="Pfam" id="PF13410">
    <property type="entry name" value="GST_C_2"/>
    <property type="match status" value="1"/>
</dbReference>
<keyword evidence="2" id="KW-0808">Transferase</keyword>
<dbReference type="GO" id="GO:0006559">
    <property type="term" value="P:L-phenylalanine catabolic process"/>
    <property type="evidence" value="ECO:0007669"/>
    <property type="project" value="TreeGrafter"/>
</dbReference>
<comment type="caution">
    <text evidence="2">The sequence shown here is derived from an EMBL/GenBank/DDBJ whole genome shotgun (WGS) entry which is preliminary data.</text>
</comment>
<dbReference type="InterPro" id="IPR004045">
    <property type="entry name" value="Glutathione_S-Trfase_N"/>
</dbReference>
<dbReference type="PROSITE" id="PS50404">
    <property type="entry name" value="GST_NTER"/>
    <property type="match status" value="1"/>
</dbReference>
<dbReference type="Gene3D" id="1.20.1050.10">
    <property type="match status" value="1"/>
</dbReference>
<dbReference type="GO" id="GO:0006749">
    <property type="term" value="P:glutathione metabolic process"/>
    <property type="evidence" value="ECO:0007669"/>
    <property type="project" value="TreeGrafter"/>
</dbReference>
<sequence>MTDNQTTNGRLVIGTQRYSSWSLRGWLPVKLAKLPVTVQVIALEGAGQTRALKALSPNGCVPYLEHDGAKVWDSLAIADYCAEFEPSLWPPERAARAVARSIAAEMHSGFRGVRSTFPMNLGRVARPLTTPLPEDAVKDIARINTIWAETRAQFGQGGPYLFGANFGIADAMFAPVVYRFLSYAVPGLSEVAQAYMQAVINHPLMQEWQADAAQEPESWQLPLYESIP</sequence>
<reference evidence="2 3" key="1">
    <citation type="submission" date="2014-06" db="EMBL/GenBank/DDBJ databases">
        <authorList>
            <person name="Ju J."/>
            <person name="Zhang J."/>
        </authorList>
    </citation>
    <scope>NUCLEOTIDE SEQUENCE [LARGE SCALE GENOMIC DNA]</scope>
    <source>
        <strain evidence="2">DmW_045</strain>
    </source>
</reference>